<reference evidence="1" key="1">
    <citation type="submission" date="2021-06" db="EMBL/GenBank/DDBJ databases">
        <authorList>
            <person name="Kallberg Y."/>
            <person name="Tangrot J."/>
            <person name="Rosling A."/>
        </authorList>
    </citation>
    <scope>NUCLEOTIDE SEQUENCE</scope>
    <source>
        <strain evidence="1">87-6 pot B 2015</strain>
    </source>
</reference>
<evidence type="ECO:0000313" key="1">
    <source>
        <dbReference type="EMBL" id="CAG8629213.1"/>
    </source>
</evidence>
<proteinExistence type="predicted"/>
<keyword evidence="2" id="KW-1185">Reference proteome</keyword>
<comment type="caution">
    <text evidence="1">The sequence shown here is derived from an EMBL/GenBank/DDBJ whole genome shotgun (WGS) entry which is preliminary data.</text>
</comment>
<gene>
    <name evidence="1" type="ORF">FMOSSE_LOCUS10396</name>
</gene>
<sequence length="68" mass="7872">MKLSILAIHTLSHYSQPQTNLDFTQNAYQYCLEFGRFSGFAIRKKGVVKNDDGSNVWTVNFLERSRTK</sequence>
<protein>
    <submittedName>
        <fullName evidence="1">13812_t:CDS:1</fullName>
    </submittedName>
</protein>
<name>A0A9N9D8L8_FUNMO</name>
<accession>A0A9N9D8L8</accession>
<organism evidence="1 2">
    <name type="scientific">Funneliformis mosseae</name>
    <name type="common">Endomycorrhizal fungus</name>
    <name type="synonym">Glomus mosseae</name>
    <dbReference type="NCBI Taxonomy" id="27381"/>
    <lineage>
        <taxon>Eukaryota</taxon>
        <taxon>Fungi</taxon>
        <taxon>Fungi incertae sedis</taxon>
        <taxon>Mucoromycota</taxon>
        <taxon>Glomeromycotina</taxon>
        <taxon>Glomeromycetes</taxon>
        <taxon>Glomerales</taxon>
        <taxon>Glomeraceae</taxon>
        <taxon>Funneliformis</taxon>
    </lineage>
</organism>
<evidence type="ECO:0000313" key="2">
    <source>
        <dbReference type="Proteomes" id="UP000789375"/>
    </source>
</evidence>
<dbReference type="Proteomes" id="UP000789375">
    <property type="component" value="Unassembled WGS sequence"/>
</dbReference>
<dbReference type="EMBL" id="CAJVPP010003434">
    <property type="protein sequence ID" value="CAG8629213.1"/>
    <property type="molecule type" value="Genomic_DNA"/>
</dbReference>
<dbReference type="AlphaFoldDB" id="A0A9N9D8L8"/>